<organism evidence="2 3">
    <name type="scientific">Acidimangrovimonas pyrenivorans</name>
    <dbReference type="NCBI Taxonomy" id="2030798"/>
    <lineage>
        <taxon>Bacteria</taxon>
        <taxon>Pseudomonadati</taxon>
        <taxon>Pseudomonadota</taxon>
        <taxon>Alphaproteobacteria</taxon>
        <taxon>Rhodobacterales</taxon>
        <taxon>Paracoccaceae</taxon>
        <taxon>Acidimangrovimonas</taxon>
    </lineage>
</organism>
<evidence type="ECO:0000313" key="3">
    <source>
        <dbReference type="Proteomes" id="UP001595443"/>
    </source>
</evidence>
<evidence type="ECO:0000259" key="1">
    <source>
        <dbReference type="PROSITE" id="PS51186"/>
    </source>
</evidence>
<dbReference type="InterPro" id="IPR052564">
    <property type="entry name" value="N-acetyltrans/Recomb-assoc"/>
</dbReference>
<protein>
    <submittedName>
        <fullName evidence="2">GNAT family N-acetyltransferase</fullName>
        <ecNumber evidence="2">2.3.1.-</ecNumber>
    </submittedName>
</protein>
<reference evidence="3" key="1">
    <citation type="journal article" date="2019" name="Int. J. Syst. Evol. Microbiol.">
        <title>The Global Catalogue of Microorganisms (GCM) 10K type strain sequencing project: providing services to taxonomists for standard genome sequencing and annotation.</title>
        <authorList>
            <consortium name="The Broad Institute Genomics Platform"/>
            <consortium name="The Broad Institute Genome Sequencing Center for Infectious Disease"/>
            <person name="Wu L."/>
            <person name="Ma J."/>
        </authorList>
    </citation>
    <scope>NUCLEOTIDE SEQUENCE [LARGE SCALE GENOMIC DNA]</scope>
    <source>
        <strain evidence="3">KCTC 62192</strain>
    </source>
</reference>
<evidence type="ECO:0000313" key="2">
    <source>
        <dbReference type="EMBL" id="MFC2968627.1"/>
    </source>
</evidence>
<proteinExistence type="predicted"/>
<dbReference type="PANTHER" id="PTHR43451:SF1">
    <property type="entry name" value="ACETYLTRANSFERASE"/>
    <property type="match status" value="1"/>
</dbReference>
<dbReference type="InterPro" id="IPR000182">
    <property type="entry name" value="GNAT_dom"/>
</dbReference>
<keyword evidence="2" id="KW-0012">Acyltransferase</keyword>
<dbReference type="PANTHER" id="PTHR43451">
    <property type="entry name" value="ACETYLTRANSFERASE (GNAT) FAMILY PROTEIN"/>
    <property type="match status" value="1"/>
</dbReference>
<comment type="caution">
    <text evidence="2">The sequence shown here is derived from an EMBL/GenBank/DDBJ whole genome shotgun (WGS) entry which is preliminary data.</text>
</comment>
<dbReference type="RefSeq" id="WP_377833325.1">
    <property type="nucleotide sequence ID" value="NZ_JBHRSK010000007.1"/>
</dbReference>
<sequence>MELRRFHSADAPACAALFHRAVHEGAAEHYSPAQRAAWAPYATPPREALDRLAARLSEELTWVAEEEGALEGFMSLRIDGYLDMAFVAPERRRTGLAGQLYDKIEAEARALGLIRLTTEASHLARPFFLKRGWQVDAAQQVERQSVLIPNFRMSKALS</sequence>
<dbReference type="Proteomes" id="UP001595443">
    <property type="component" value="Unassembled WGS sequence"/>
</dbReference>
<dbReference type="EMBL" id="JBHRSK010000007">
    <property type="protein sequence ID" value="MFC2968627.1"/>
    <property type="molecule type" value="Genomic_DNA"/>
</dbReference>
<dbReference type="Gene3D" id="3.40.630.30">
    <property type="match status" value="1"/>
</dbReference>
<dbReference type="InterPro" id="IPR016181">
    <property type="entry name" value="Acyl_CoA_acyltransferase"/>
</dbReference>
<dbReference type="PROSITE" id="PS51186">
    <property type="entry name" value="GNAT"/>
    <property type="match status" value="1"/>
</dbReference>
<keyword evidence="2" id="KW-0808">Transferase</keyword>
<feature type="domain" description="N-acetyltransferase" evidence="1">
    <location>
        <begin position="1"/>
        <end position="158"/>
    </location>
</feature>
<dbReference type="EC" id="2.3.1.-" evidence="2"/>
<dbReference type="CDD" id="cd04301">
    <property type="entry name" value="NAT_SF"/>
    <property type="match status" value="1"/>
</dbReference>
<dbReference type="Pfam" id="PF13673">
    <property type="entry name" value="Acetyltransf_10"/>
    <property type="match status" value="1"/>
</dbReference>
<dbReference type="GO" id="GO:0016746">
    <property type="term" value="F:acyltransferase activity"/>
    <property type="evidence" value="ECO:0007669"/>
    <property type="project" value="UniProtKB-KW"/>
</dbReference>
<accession>A0ABV7AHE0</accession>
<gene>
    <name evidence="2" type="ORF">ACFOES_11035</name>
</gene>
<name>A0ABV7AHE0_9RHOB</name>
<dbReference type="SUPFAM" id="SSF55729">
    <property type="entry name" value="Acyl-CoA N-acyltransferases (Nat)"/>
    <property type="match status" value="1"/>
</dbReference>
<keyword evidence="3" id="KW-1185">Reference proteome</keyword>